<comment type="caution">
    <text evidence="2">The sequence shown here is derived from an EMBL/GenBank/DDBJ whole genome shotgun (WGS) entry which is preliminary data.</text>
</comment>
<sequence length="110" mass="12018">MQQTLQQIQQVQQQLQHQGLAHQAHPYIALALHHTLHTGIRHAVEQSVQQALPVAIVTLLQQSQQGQHQQGGQQPWTGGYGPQSFGQPFPQYPQPGYGMGPMGGQPFGIG</sequence>
<protein>
    <submittedName>
        <fullName evidence="2">Uncharacterized protein</fullName>
    </submittedName>
</protein>
<feature type="compositionally biased region" description="Low complexity" evidence="1">
    <location>
        <begin position="63"/>
        <end position="89"/>
    </location>
</feature>
<evidence type="ECO:0000313" key="3">
    <source>
        <dbReference type="Proteomes" id="UP000641386"/>
    </source>
</evidence>
<feature type="region of interest" description="Disordered" evidence="1">
    <location>
        <begin position="63"/>
        <end position="110"/>
    </location>
</feature>
<organism evidence="2 3">
    <name type="scientific">Streptomyces spiralis</name>
    <dbReference type="NCBI Taxonomy" id="66376"/>
    <lineage>
        <taxon>Bacteria</taxon>
        <taxon>Bacillati</taxon>
        <taxon>Actinomycetota</taxon>
        <taxon>Actinomycetes</taxon>
        <taxon>Kitasatosporales</taxon>
        <taxon>Streptomycetaceae</taxon>
        <taxon>Streptomyces</taxon>
    </lineage>
</organism>
<reference evidence="2" key="2">
    <citation type="submission" date="2020-09" db="EMBL/GenBank/DDBJ databases">
        <authorList>
            <person name="Sun Q."/>
            <person name="Ohkuma M."/>
        </authorList>
    </citation>
    <scope>NUCLEOTIDE SEQUENCE</scope>
    <source>
        <strain evidence="2">JCM 3302</strain>
    </source>
</reference>
<proteinExistence type="predicted"/>
<evidence type="ECO:0000256" key="1">
    <source>
        <dbReference type="SAM" id="MobiDB-lite"/>
    </source>
</evidence>
<accession>A0A919A611</accession>
<evidence type="ECO:0000313" key="2">
    <source>
        <dbReference type="EMBL" id="GHE85549.1"/>
    </source>
</evidence>
<dbReference type="EMBL" id="BNBC01000023">
    <property type="protein sequence ID" value="GHE85549.1"/>
    <property type="molecule type" value="Genomic_DNA"/>
</dbReference>
<reference evidence="2" key="1">
    <citation type="journal article" date="2014" name="Int. J. Syst. Evol. Microbiol.">
        <title>Complete genome sequence of Corynebacterium casei LMG S-19264T (=DSM 44701T), isolated from a smear-ripened cheese.</title>
        <authorList>
            <consortium name="US DOE Joint Genome Institute (JGI-PGF)"/>
            <person name="Walter F."/>
            <person name="Albersmeier A."/>
            <person name="Kalinowski J."/>
            <person name="Ruckert C."/>
        </authorList>
    </citation>
    <scope>NUCLEOTIDE SEQUENCE</scope>
    <source>
        <strain evidence="2">JCM 3302</strain>
    </source>
</reference>
<dbReference type="Proteomes" id="UP000641386">
    <property type="component" value="Unassembled WGS sequence"/>
</dbReference>
<dbReference type="AlphaFoldDB" id="A0A919A611"/>
<name>A0A919A611_9ACTN</name>
<feature type="compositionally biased region" description="Gly residues" evidence="1">
    <location>
        <begin position="97"/>
        <end position="110"/>
    </location>
</feature>
<gene>
    <name evidence="2" type="ORF">GCM10014715_47230</name>
</gene>
<keyword evidence="3" id="KW-1185">Reference proteome</keyword>